<gene>
    <name evidence="11" type="ORF">FHR82_002420</name>
</gene>
<keyword evidence="5" id="KW-0745">Spermidine biosynthesis</keyword>
<keyword evidence="9" id="KW-0704">Schiff base</keyword>
<evidence type="ECO:0000256" key="5">
    <source>
        <dbReference type="ARBA" id="ARBA00023066"/>
    </source>
</evidence>
<evidence type="ECO:0000256" key="3">
    <source>
        <dbReference type="ARBA" id="ARBA00022793"/>
    </source>
</evidence>
<keyword evidence="2" id="KW-0949">S-adenosyl-L-methionine</keyword>
<dbReference type="GO" id="GO:0005829">
    <property type="term" value="C:cytosol"/>
    <property type="evidence" value="ECO:0007669"/>
    <property type="project" value="TreeGrafter"/>
</dbReference>
<evidence type="ECO:0000313" key="11">
    <source>
        <dbReference type="EMBL" id="MBB4906203.1"/>
    </source>
</evidence>
<dbReference type="PANTHER" id="PTHR33866">
    <property type="entry name" value="S-ADENOSYLMETHIONINE DECARBOXYLASE PROENZYME"/>
    <property type="match status" value="1"/>
</dbReference>
<evidence type="ECO:0000256" key="9">
    <source>
        <dbReference type="ARBA" id="ARBA00023270"/>
    </source>
</evidence>
<dbReference type="RefSeq" id="WP_184810309.1">
    <property type="nucleotide sequence ID" value="NZ_JACHJQ010000002.1"/>
</dbReference>
<evidence type="ECO:0000256" key="2">
    <source>
        <dbReference type="ARBA" id="ARBA00022691"/>
    </source>
</evidence>
<dbReference type="GO" id="GO:0004014">
    <property type="term" value="F:adenosylmethionine decarboxylase activity"/>
    <property type="evidence" value="ECO:0007669"/>
    <property type="project" value="InterPro"/>
</dbReference>
<evidence type="ECO:0000313" key="12">
    <source>
        <dbReference type="Proteomes" id="UP000520767"/>
    </source>
</evidence>
<keyword evidence="8" id="KW-0456">Lyase</keyword>
<dbReference type="Gene3D" id="3.60.90.10">
    <property type="entry name" value="S-adenosylmethionine decarboxylase"/>
    <property type="match status" value="1"/>
</dbReference>
<dbReference type="InterPro" id="IPR003826">
    <property type="entry name" value="AdoMetDC_fam_prok"/>
</dbReference>
<keyword evidence="10" id="KW-0670">Pyruvate</keyword>
<comment type="caution">
    <text evidence="11">The sequence shown here is derived from an EMBL/GenBank/DDBJ whole genome shotgun (WGS) entry which is preliminary data.</text>
</comment>
<dbReference type="Proteomes" id="UP000520767">
    <property type="component" value="Unassembled WGS sequence"/>
</dbReference>
<dbReference type="Pfam" id="PF02675">
    <property type="entry name" value="AdoMet_dc"/>
    <property type="match status" value="1"/>
</dbReference>
<dbReference type="InterPro" id="IPR017716">
    <property type="entry name" value="S-AdoMet_deCOase_pro-enz"/>
</dbReference>
<dbReference type="AlphaFoldDB" id="A0A7W7Q3H6"/>
<evidence type="ECO:0000256" key="1">
    <source>
        <dbReference type="ARBA" id="ARBA00001928"/>
    </source>
</evidence>
<keyword evidence="12" id="KW-1185">Reference proteome</keyword>
<dbReference type="PANTHER" id="PTHR33866:SF2">
    <property type="entry name" value="S-ADENOSYLMETHIONINE DECARBOXYLASE PROENZYME"/>
    <property type="match status" value="1"/>
</dbReference>
<evidence type="ECO:0000256" key="10">
    <source>
        <dbReference type="ARBA" id="ARBA00023317"/>
    </source>
</evidence>
<accession>A0A7W7Q3H6</accession>
<comment type="cofactor">
    <cofactor evidence="1">
        <name>pyruvate</name>
        <dbReference type="ChEBI" id="CHEBI:15361"/>
    </cofactor>
</comment>
<reference evidence="11 12" key="1">
    <citation type="submission" date="2020-08" db="EMBL/GenBank/DDBJ databases">
        <title>Genomic Encyclopedia of Type Strains, Phase III (KMG-III): the genomes of soil and plant-associated and newly described type strains.</title>
        <authorList>
            <person name="Whitman W."/>
        </authorList>
    </citation>
    <scope>NUCLEOTIDE SEQUENCE [LARGE SCALE GENOMIC DNA]</scope>
    <source>
        <strain evidence="11 12">CECT 8960</strain>
    </source>
</reference>
<evidence type="ECO:0000256" key="7">
    <source>
        <dbReference type="ARBA" id="ARBA00023145"/>
    </source>
</evidence>
<keyword evidence="3" id="KW-0210">Decarboxylase</keyword>
<keyword evidence="7" id="KW-0865">Zymogen</keyword>
<proteinExistence type="predicted"/>
<dbReference type="InterPro" id="IPR016067">
    <property type="entry name" value="S-AdoMet_deCO2ase_core"/>
</dbReference>
<sequence length="153" mass="16823">MTLVEPKGAIHRMGDNRISAGTHLFIDMWDAKNTDDAAAVGKSVELAVRYAKATLLESCFRKFGDDGGVTGFAILAESHICVNTWHEEKMVAVDVFFCGSLDPYKCVLAFQQIFEPGRIDISEHKRLLATPQTHPEFVRRSPATGARNGTGAR</sequence>
<dbReference type="GO" id="GO:0008295">
    <property type="term" value="P:spermidine biosynthetic process"/>
    <property type="evidence" value="ECO:0007669"/>
    <property type="project" value="UniProtKB-KW"/>
</dbReference>
<evidence type="ECO:0000256" key="8">
    <source>
        <dbReference type="ARBA" id="ARBA00023239"/>
    </source>
</evidence>
<dbReference type="NCBIfam" id="TIGR03330">
    <property type="entry name" value="SAM_DCase_Bsu"/>
    <property type="match status" value="1"/>
</dbReference>
<dbReference type="SUPFAM" id="SSF56276">
    <property type="entry name" value="S-adenosylmethionine decarboxylase"/>
    <property type="match status" value="1"/>
</dbReference>
<organism evidence="11 12">
    <name type="scientific">Actinophytocola algeriensis</name>
    <dbReference type="NCBI Taxonomy" id="1768010"/>
    <lineage>
        <taxon>Bacteria</taxon>
        <taxon>Bacillati</taxon>
        <taxon>Actinomycetota</taxon>
        <taxon>Actinomycetes</taxon>
        <taxon>Pseudonocardiales</taxon>
        <taxon>Pseudonocardiaceae</taxon>
    </lineage>
</organism>
<evidence type="ECO:0000256" key="6">
    <source>
        <dbReference type="ARBA" id="ARBA00023115"/>
    </source>
</evidence>
<evidence type="ECO:0000256" key="4">
    <source>
        <dbReference type="ARBA" id="ARBA00022813"/>
    </source>
</evidence>
<keyword evidence="6" id="KW-0620">Polyamine biosynthesis</keyword>
<protein>
    <submittedName>
        <fullName evidence="11">S-adenosylmethionine decarboxylase proenzyme</fullName>
    </submittedName>
</protein>
<dbReference type="EMBL" id="JACHJQ010000002">
    <property type="protein sequence ID" value="MBB4906203.1"/>
    <property type="molecule type" value="Genomic_DNA"/>
</dbReference>
<name>A0A7W7Q3H6_9PSEU</name>
<keyword evidence="4" id="KW-0068">Autocatalytic cleavage</keyword>